<comment type="caution">
    <text evidence="2">The sequence shown here is derived from an EMBL/GenBank/DDBJ whole genome shotgun (WGS) entry which is preliminary data.</text>
</comment>
<dbReference type="Proteomes" id="UP001266305">
    <property type="component" value="Unassembled WGS sequence"/>
</dbReference>
<evidence type="ECO:0000256" key="1">
    <source>
        <dbReference type="SAM" id="MobiDB-lite"/>
    </source>
</evidence>
<keyword evidence="3" id="KW-1185">Reference proteome</keyword>
<keyword evidence="2" id="KW-0687">Ribonucleoprotein</keyword>
<feature type="compositionally biased region" description="Basic and acidic residues" evidence="1">
    <location>
        <begin position="16"/>
        <end position="27"/>
    </location>
</feature>
<dbReference type="EMBL" id="JASSZA010000009">
    <property type="protein sequence ID" value="KAK2101333.1"/>
    <property type="molecule type" value="Genomic_DNA"/>
</dbReference>
<accession>A0ABQ9UXZ4</accession>
<gene>
    <name evidence="2" type="primary">RPL19_11</name>
    <name evidence="2" type="ORF">P7K49_018999</name>
</gene>
<reference evidence="2 3" key="1">
    <citation type="submission" date="2023-05" db="EMBL/GenBank/DDBJ databases">
        <title>B98-5 Cell Line De Novo Hybrid Assembly: An Optical Mapping Approach.</title>
        <authorList>
            <person name="Kananen K."/>
            <person name="Auerbach J.A."/>
            <person name="Kautto E."/>
            <person name="Blachly J.S."/>
        </authorList>
    </citation>
    <scope>NUCLEOTIDE SEQUENCE [LARGE SCALE GENOMIC DNA]</scope>
    <source>
        <strain evidence="2">B95-8</strain>
        <tissue evidence="2">Cell line</tissue>
    </source>
</reference>
<feature type="region of interest" description="Disordered" evidence="1">
    <location>
        <begin position="1"/>
        <end position="27"/>
    </location>
</feature>
<dbReference type="Gene3D" id="1.10.1200.240">
    <property type="match status" value="1"/>
</dbReference>
<evidence type="ECO:0000313" key="2">
    <source>
        <dbReference type="EMBL" id="KAK2101333.1"/>
    </source>
</evidence>
<dbReference type="GO" id="GO:0005840">
    <property type="term" value="C:ribosome"/>
    <property type="evidence" value="ECO:0007669"/>
    <property type="project" value="UniProtKB-KW"/>
</dbReference>
<proteinExistence type="predicted"/>
<evidence type="ECO:0000313" key="3">
    <source>
        <dbReference type="Proteomes" id="UP001266305"/>
    </source>
</evidence>
<name>A0ABQ9UXZ4_SAGOE</name>
<organism evidence="2 3">
    <name type="scientific">Saguinus oedipus</name>
    <name type="common">Cotton-top tamarin</name>
    <name type="synonym">Oedipomidas oedipus</name>
    <dbReference type="NCBI Taxonomy" id="9490"/>
    <lineage>
        <taxon>Eukaryota</taxon>
        <taxon>Metazoa</taxon>
        <taxon>Chordata</taxon>
        <taxon>Craniata</taxon>
        <taxon>Vertebrata</taxon>
        <taxon>Euteleostomi</taxon>
        <taxon>Mammalia</taxon>
        <taxon>Eutheria</taxon>
        <taxon>Euarchontoglires</taxon>
        <taxon>Primates</taxon>
        <taxon>Haplorrhini</taxon>
        <taxon>Platyrrhini</taxon>
        <taxon>Cebidae</taxon>
        <taxon>Callitrichinae</taxon>
        <taxon>Saguinus</taxon>
    </lineage>
</organism>
<keyword evidence="2" id="KW-0689">Ribosomal protein</keyword>
<sequence>MGIEDGLPHESQSVPEGERDCVKKQADSHGIIHKLKVDKSYQKLLADKAEAHWPKTKEACKLHDECLQARKEEIIKMLSKEKEIKK</sequence>
<protein>
    <submittedName>
        <fullName evidence="2">60S ribosomal protein L19</fullName>
    </submittedName>
</protein>